<evidence type="ECO:0000256" key="1">
    <source>
        <dbReference type="SAM" id="Phobius"/>
    </source>
</evidence>
<protein>
    <submittedName>
        <fullName evidence="2">Uncharacterized protein</fullName>
    </submittedName>
</protein>
<feature type="transmembrane region" description="Helical" evidence="1">
    <location>
        <begin position="24"/>
        <end position="45"/>
    </location>
</feature>
<evidence type="ECO:0000313" key="3">
    <source>
        <dbReference type="Proteomes" id="UP000326289"/>
    </source>
</evidence>
<gene>
    <name evidence="2" type="ORF">BDV30DRAFT_72635</name>
</gene>
<proteinExistence type="predicted"/>
<reference evidence="2 3" key="1">
    <citation type="submission" date="2019-04" db="EMBL/GenBank/DDBJ databases">
        <title>Fungal friends and foes A comparative genomics study of 23 Aspergillus species from section Flavi.</title>
        <authorList>
            <consortium name="DOE Joint Genome Institute"/>
            <person name="Kjaerbolling I."/>
            <person name="Vesth T.C."/>
            <person name="Frisvad J.C."/>
            <person name="Nybo J.L."/>
            <person name="Theobald S."/>
            <person name="Kildgaard S."/>
            <person name="Petersen T.I."/>
            <person name="Kuo A."/>
            <person name="Sato A."/>
            <person name="Lyhne E.K."/>
            <person name="Kogle M.E."/>
            <person name="Wiebenga A."/>
            <person name="Kun R.S."/>
            <person name="Lubbers R.J."/>
            <person name="Makela M.R."/>
            <person name="Barry K."/>
            <person name="Chovatia M."/>
            <person name="Clum A."/>
            <person name="Daum C."/>
            <person name="Haridas S."/>
            <person name="He G."/>
            <person name="LaButti K."/>
            <person name="Lipzen A."/>
            <person name="Mondo S."/>
            <person name="Pangilinan J."/>
            <person name="Riley R."/>
            <person name="Salamov A."/>
            <person name="Simmons B.A."/>
            <person name="Magnuson J.K."/>
            <person name="Henrissat B."/>
            <person name="Mortensen U.H."/>
            <person name="Larsen T.O."/>
            <person name="De vries R.P."/>
            <person name="Grigoriev I.V."/>
            <person name="Machida M."/>
            <person name="Baker S.E."/>
            <person name="Andersen M.R."/>
        </authorList>
    </citation>
    <scope>NUCLEOTIDE SEQUENCE [LARGE SCALE GENOMIC DNA]</scope>
    <source>
        <strain evidence="2 3">CBS 117635</strain>
    </source>
</reference>
<dbReference type="EMBL" id="ML732765">
    <property type="protein sequence ID" value="KAB8279199.1"/>
    <property type="molecule type" value="Genomic_DNA"/>
</dbReference>
<evidence type="ECO:0000313" key="2">
    <source>
        <dbReference type="EMBL" id="KAB8279199.1"/>
    </source>
</evidence>
<accession>A0A5N6JLK5</accession>
<dbReference type="AlphaFoldDB" id="A0A5N6JLK5"/>
<keyword evidence="1" id="KW-0812">Transmembrane</keyword>
<dbReference type="Proteomes" id="UP000326289">
    <property type="component" value="Unassembled WGS sequence"/>
</dbReference>
<name>A0A5N6JLK5_9EURO</name>
<keyword evidence="3" id="KW-1185">Reference proteome</keyword>
<keyword evidence="1" id="KW-1133">Transmembrane helix</keyword>
<organism evidence="2 3">
    <name type="scientific">Aspergillus minisclerotigenes</name>
    <dbReference type="NCBI Taxonomy" id="656917"/>
    <lineage>
        <taxon>Eukaryota</taxon>
        <taxon>Fungi</taxon>
        <taxon>Dikarya</taxon>
        <taxon>Ascomycota</taxon>
        <taxon>Pezizomycotina</taxon>
        <taxon>Eurotiomycetes</taxon>
        <taxon>Eurotiomycetidae</taxon>
        <taxon>Eurotiales</taxon>
        <taxon>Aspergillaceae</taxon>
        <taxon>Aspergillus</taxon>
        <taxon>Aspergillus subgen. Circumdati</taxon>
    </lineage>
</organism>
<keyword evidence="1" id="KW-0472">Membrane</keyword>
<sequence>MFRGCCGMDIARAVIIDLSDLFRLFALLLGISFLTLSECPALNILRLNIA</sequence>